<dbReference type="AlphaFoldDB" id="A0A6P1BTB6"/>
<comment type="caution">
    <text evidence="1">The sequence shown here is derived from an EMBL/GenBank/DDBJ whole genome shotgun (WGS) entry which is preliminary data.</text>
</comment>
<evidence type="ECO:0000313" key="2">
    <source>
        <dbReference type="Proteomes" id="UP000468531"/>
    </source>
</evidence>
<name>A0A6P1BTB6_9BRAD</name>
<gene>
    <name evidence="1" type="ORF">FNJ47_34625</name>
</gene>
<evidence type="ECO:0000313" key="1">
    <source>
        <dbReference type="EMBL" id="NEV00802.1"/>
    </source>
</evidence>
<dbReference type="Proteomes" id="UP000468531">
    <property type="component" value="Unassembled WGS sequence"/>
</dbReference>
<dbReference type="EMBL" id="VKHP01000198">
    <property type="protein sequence ID" value="NEV00802.1"/>
    <property type="molecule type" value="Genomic_DNA"/>
</dbReference>
<accession>A0A6P1BTB6</accession>
<proteinExistence type="predicted"/>
<protein>
    <submittedName>
        <fullName evidence="1">Uncharacterized protein</fullName>
    </submittedName>
</protein>
<sequence length="82" mass="8411">MIAKAGLMSLAFDRDCLCHPDVEDVMKNTKTLLALILLASTVGIGAAQAAPMPTNVAAMKGAADNAAVQVRWGGGWRGGGWG</sequence>
<reference evidence="1 2" key="1">
    <citation type="journal article" date="2020" name="Arch. Microbiol.">
        <title>Bradyrhizobium uaiense sp. nov., a new highly efficient cowpea symbiont.</title>
        <authorList>
            <person name="Cabral Michel D."/>
            <person name="Azarias Guimaraes A."/>
            <person name="Martins da Costa E."/>
            <person name="Soares de Carvalho T."/>
            <person name="Balsanelli E."/>
            <person name="Willems A."/>
            <person name="Maltempi de Souza E."/>
            <person name="de Souza Moreira F.M."/>
        </authorList>
    </citation>
    <scope>NUCLEOTIDE SEQUENCE [LARGE SCALE GENOMIC DNA]</scope>
    <source>
        <strain evidence="1 2">UFLA 03-164</strain>
    </source>
</reference>
<keyword evidence="2" id="KW-1185">Reference proteome</keyword>
<organism evidence="1 2">
    <name type="scientific">Bradyrhizobium uaiense</name>
    <dbReference type="NCBI Taxonomy" id="2594946"/>
    <lineage>
        <taxon>Bacteria</taxon>
        <taxon>Pseudomonadati</taxon>
        <taxon>Pseudomonadota</taxon>
        <taxon>Alphaproteobacteria</taxon>
        <taxon>Hyphomicrobiales</taxon>
        <taxon>Nitrobacteraceae</taxon>
        <taxon>Bradyrhizobium</taxon>
    </lineage>
</organism>
<feature type="non-terminal residue" evidence="1">
    <location>
        <position position="82"/>
    </location>
</feature>